<dbReference type="EMBL" id="SNRY01004215">
    <property type="protein sequence ID" value="KAA6318360.1"/>
    <property type="molecule type" value="Genomic_DNA"/>
</dbReference>
<comment type="caution">
    <text evidence="1">The sequence shown here is derived from an EMBL/GenBank/DDBJ whole genome shotgun (WGS) entry which is preliminary data.</text>
</comment>
<accession>A0A5J4QBF7</accession>
<reference evidence="1" key="1">
    <citation type="submission" date="2019-03" db="EMBL/GenBank/DDBJ databases">
        <title>Single cell metagenomics reveals metabolic interactions within the superorganism composed of flagellate Streblomastix strix and complex community of Bacteroidetes bacteria on its surface.</title>
        <authorList>
            <person name="Treitli S.C."/>
            <person name="Kolisko M."/>
            <person name="Husnik F."/>
            <person name="Keeling P."/>
            <person name="Hampl V."/>
        </authorList>
    </citation>
    <scope>NUCLEOTIDE SEQUENCE</scope>
    <source>
        <strain evidence="1">STM</strain>
    </source>
</reference>
<proteinExistence type="predicted"/>
<dbReference type="AlphaFoldDB" id="A0A5J4QBF7"/>
<evidence type="ECO:0000313" key="1">
    <source>
        <dbReference type="EMBL" id="KAA6318360.1"/>
    </source>
</evidence>
<organism evidence="1">
    <name type="scientific">termite gut metagenome</name>
    <dbReference type="NCBI Taxonomy" id="433724"/>
    <lineage>
        <taxon>unclassified sequences</taxon>
        <taxon>metagenomes</taxon>
        <taxon>organismal metagenomes</taxon>
    </lineage>
</organism>
<sequence length="62" mass="7208">MPKSISQQIMETRLKVALALDDTNFEDESYQSLRNMLLDMVHQTVLQLNRNSFVVKAVLREV</sequence>
<name>A0A5J4QBF7_9ZZZZ</name>
<protein>
    <submittedName>
        <fullName evidence="1">Uncharacterized protein</fullName>
    </submittedName>
</protein>
<gene>
    <name evidence="1" type="ORF">EZS27_031619</name>
</gene>